<dbReference type="PROSITE" id="PS50048">
    <property type="entry name" value="ZN2_CY6_FUNGAL_2"/>
    <property type="match status" value="1"/>
</dbReference>
<dbReference type="InterPro" id="IPR052400">
    <property type="entry name" value="Zn2-C6_fungal_TF"/>
</dbReference>
<keyword evidence="1" id="KW-0539">Nucleus</keyword>
<dbReference type="CDD" id="cd00067">
    <property type="entry name" value="GAL4"/>
    <property type="match status" value="1"/>
</dbReference>
<dbReference type="HOGENOM" id="CLU_018979_1_0_1"/>
<dbReference type="GeneID" id="25411701"/>
<evidence type="ECO:0000313" key="4">
    <source>
        <dbReference type="EMBL" id="KEQ70742.1"/>
    </source>
</evidence>
<evidence type="ECO:0000256" key="1">
    <source>
        <dbReference type="ARBA" id="ARBA00023242"/>
    </source>
</evidence>
<proteinExistence type="predicted"/>
<feature type="compositionally biased region" description="Polar residues" evidence="2">
    <location>
        <begin position="431"/>
        <end position="441"/>
    </location>
</feature>
<accession>A0A074WLT9</accession>
<dbReference type="Proteomes" id="UP000027730">
    <property type="component" value="Unassembled WGS sequence"/>
</dbReference>
<feature type="region of interest" description="Disordered" evidence="2">
    <location>
        <begin position="420"/>
        <end position="454"/>
    </location>
</feature>
<dbReference type="PROSITE" id="PS00463">
    <property type="entry name" value="ZN2_CY6_FUNGAL_1"/>
    <property type="match status" value="1"/>
</dbReference>
<dbReference type="AlphaFoldDB" id="A0A074WLT9"/>
<evidence type="ECO:0000256" key="2">
    <source>
        <dbReference type="SAM" id="MobiDB-lite"/>
    </source>
</evidence>
<dbReference type="SMART" id="SM00066">
    <property type="entry name" value="GAL4"/>
    <property type="match status" value="1"/>
</dbReference>
<dbReference type="InterPro" id="IPR036864">
    <property type="entry name" value="Zn2-C6_fun-type_DNA-bd_sf"/>
</dbReference>
<gene>
    <name evidence="4" type="ORF">M436DRAFT_53041</name>
</gene>
<sequence>MKPRKTHLKSRTGCATCRARRIKCDESKPQCINCTRRQVRCDFLGAASSSQTSPGDSSPQVARILHALSDSDADGSVEQEPDSLLRLFPTDCPDFSKQERFLIAHLCRISDGLVAVGMDTLDFGFSVVPEALRIAVDCSFVRHSACGLASTHLALLTQSSSIVHLAYYYKCLALRGLRESLRVLNQDNVDAMMAASYLLSWQASQSQEFMQIMKGVDLALNEMENFDHKSKLRSLIRNPSKPRELETGNAGIAPNPSESSVELVCSTLRELQKQVSDEPELVRGTKELINFMQNLRISPPGPTADEHLQALHPIRHWVHWLPRSLTSLSDCEPLPLVFLAHYHMVVLAVEAIIPAAPNFLLASKRVEYIERLEAKIGQVYSPPEKLPKQPGTRRRRQSLEDLLSGPAAFARQYRLTNLLSSERPPLRGADSSFSDSGTEPQWQDPGPANFTLYQ</sequence>
<keyword evidence="5" id="KW-1185">Reference proteome</keyword>
<evidence type="ECO:0000259" key="3">
    <source>
        <dbReference type="PROSITE" id="PS50048"/>
    </source>
</evidence>
<feature type="region of interest" description="Disordered" evidence="2">
    <location>
        <begin position="237"/>
        <end position="258"/>
    </location>
</feature>
<dbReference type="InterPro" id="IPR001138">
    <property type="entry name" value="Zn2Cys6_DnaBD"/>
</dbReference>
<reference evidence="4 5" key="1">
    <citation type="journal article" date="2014" name="BMC Genomics">
        <title>Genome sequencing of four Aureobasidium pullulans varieties: biotechnological potential, stress tolerance, and description of new species.</title>
        <authorList>
            <person name="Gostin Ar C."/>
            <person name="Ohm R.A."/>
            <person name="Kogej T."/>
            <person name="Sonjak S."/>
            <person name="Turk M."/>
            <person name="Zajc J."/>
            <person name="Zalar P."/>
            <person name="Grube M."/>
            <person name="Sun H."/>
            <person name="Han J."/>
            <person name="Sharma A."/>
            <person name="Chiniquy J."/>
            <person name="Ngan C.Y."/>
            <person name="Lipzen A."/>
            <person name="Barry K."/>
            <person name="Grigoriev I.V."/>
            <person name="Gunde-Cimerman N."/>
        </authorList>
    </citation>
    <scope>NUCLEOTIDE SEQUENCE [LARGE SCALE GENOMIC DNA]</scope>
    <source>
        <strain evidence="4 5">CBS 147.97</strain>
    </source>
</reference>
<dbReference type="Pfam" id="PF00172">
    <property type="entry name" value="Zn_clus"/>
    <property type="match status" value="1"/>
</dbReference>
<dbReference type="GO" id="GO:0000981">
    <property type="term" value="F:DNA-binding transcription factor activity, RNA polymerase II-specific"/>
    <property type="evidence" value="ECO:0007669"/>
    <property type="project" value="InterPro"/>
</dbReference>
<protein>
    <recommendedName>
        <fullName evidence="3">Zn(2)-C6 fungal-type domain-containing protein</fullName>
    </recommendedName>
</protein>
<evidence type="ECO:0000313" key="5">
    <source>
        <dbReference type="Proteomes" id="UP000027730"/>
    </source>
</evidence>
<feature type="domain" description="Zn(2)-C6 fungal-type" evidence="3">
    <location>
        <begin position="13"/>
        <end position="43"/>
    </location>
</feature>
<dbReference type="SUPFAM" id="SSF57701">
    <property type="entry name" value="Zn2/Cys6 DNA-binding domain"/>
    <property type="match status" value="1"/>
</dbReference>
<organism evidence="4 5">
    <name type="scientific">Aureobasidium namibiae CBS 147.97</name>
    <dbReference type="NCBI Taxonomy" id="1043004"/>
    <lineage>
        <taxon>Eukaryota</taxon>
        <taxon>Fungi</taxon>
        <taxon>Dikarya</taxon>
        <taxon>Ascomycota</taxon>
        <taxon>Pezizomycotina</taxon>
        <taxon>Dothideomycetes</taxon>
        <taxon>Dothideomycetidae</taxon>
        <taxon>Dothideales</taxon>
        <taxon>Saccotheciaceae</taxon>
        <taxon>Aureobasidium</taxon>
    </lineage>
</organism>
<dbReference type="OrthoDB" id="1924260at2759"/>
<dbReference type="EMBL" id="KL584716">
    <property type="protein sequence ID" value="KEQ70742.1"/>
    <property type="molecule type" value="Genomic_DNA"/>
</dbReference>
<dbReference type="Gene3D" id="4.10.240.10">
    <property type="entry name" value="Zn(2)-C6 fungal-type DNA-binding domain"/>
    <property type="match status" value="1"/>
</dbReference>
<dbReference type="GO" id="GO:0008270">
    <property type="term" value="F:zinc ion binding"/>
    <property type="evidence" value="ECO:0007669"/>
    <property type="project" value="InterPro"/>
</dbReference>
<dbReference type="PANTHER" id="PTHR47657">
    <property type="entry name" value="STEROL REGULATORY ELEMENT-BINDING PROTEIN ECM22"/>
    <property type="match status" value="1"/>
</dbReference>
<dbReference type="STRING" id="1043004.A0A074WLT9"/>
<dbReference type="PANTHER" id="PTHR47657:SF12">
    <property type="entry name" value="ZN(II)2CYS6 TRANSCRIPTION FACTOR (EUROFUNG)"/>
    <property type="match status" value="1"/>
</dbReference>
<dbReference type="RefSeq" id="XP_013424854.1">
    <property type="nucleotide sequence ID" value="XM_013569400.1"/>
</dbReference>
<name>A0A074WLT9_9PEZI</name>